<dbReference type="AlphaFoldDB" id="A0AAD1XZZ9"/>
<keyword evidence="3" id="KW-1185">Reference proteome</keyword>
<proteinExistence type="predicted"/>
<comment type="caution">
    <text evidence="2">The sequence shown here is derived from an EMBL/GenBank/DDBJ whole genome shotgun (WGS) entry which is preliminary data.</text>
</comment>
<dbReference type="EMBL" id="CAMPGE010023888">
    <property type="protein sequence ID" value="CAI2381766.1"/>
    <property type="molecule type" value="Genomic_DNA"/>
</dbReference>
<organism evidence="2 3">
    <name type="scientific">Euplotes crassus</name>
    <dbReference type="NCBI Taxonomy" id="5936"/>
    <lineage>
        <taxon>Eukaryota</taxon>
        <taxon>Sar</taxon>
        <taxon>Alveolata</taxon>
        <taxon>Ciliophora</taxon>
        <taxon>Intramacronucleata</taxon>
        <taxon>Spirotrichea</taxon>
        <taxon>Hypotrichia</taxon>
        <taxon>Euplotida</taxon>
        <taxon>Euplotidae</taxon>
        <taxon>Moneuplotes</taxon>
    </lineage>
</organism>
<feature type="compositionally biased region" description="Basic and acidic residues" evidence="1">
    <location>
        <begin position="79"/>
        <end position="101"/>
    </location>
</feature>
<reference evidence="2" key="1">
    <citation type="submission" date="2023-07" db="EMBL/GenBank/DDBJ databases">
        <authorList>
            <consortium name="AG Swart"/>
            <person name="Singh M."/>
            <person name="Singh A."/>
            <person name="Seah K."/>
            <person name="Emmerich C."/>
        </authorList>
    </citation>
    <scope>NUCLEOTIDE SEQUENCE</scope>
    <source>
        <strain evidence="2">DP1</strain>
    </source>
</reference>
<name>A0AAD1XZZ9_EUPCR</name>
<protein>
    <submittedName>
        <fullName evidence="2">Uncharacterized protein</fullName>
    </submittedName>
</protein>
<evidence type="ECO:0000313" key="3">
    <source>
        <dbReference type="Proteomes" id="UP001295684"/>
    </source>
</evidence>
<feature type="region of interest" description="Disordered" evidence="1">
    <location>
        <begin position="77"/>
        <end position="107"/>
    </location>
</feature>
<evidence type="ECO:0000256" key="1">
    <source>
        <dbReference type="SAM" id="MobiDB-lite"/>
    </source>
</evidence>
<evidence type="ECO:0000313" key="2">
    <source>
        <dbReference type="EMBL" id="CAI2381766.1"/>
    </source>
</evidence>
<sequence length="443" mass="50723">MTILCYKSLEWIRLFKRMCATSLAHRASTPRLSGLEIAAHPAPRTTLDRKKNIKRHFEVSILNFTLSQLISEHNSCSSLEERKSDPEELSKKHKHSEEEKLPPAVSKVSLSRMNTKQNVTKTDDLKDVCYLFAYCLMNSCYQEKLLQKEQEVHAFALEIFRTIYSKTKFSSFKTGFSHNDSYLSDYSGLTRCLKQKIAKLPLKIKNELISFCDPCSDGVMSEFHPLEKLGQDPTFDTRVGNKYTRKTQVKHAYNAFYGKSSTSKNCPRSRFWASQQSSFKRHTAKDNRVYSSDKHILTKMCDDFDDSKNSTVITGKVLKKSSQDYSRKSKQDVPEKIDLSKNAQHLDQIMEEGIDMEESDSVIDQNMKSQRESKSAFLKLLKNPNNQSKLSQSHRQVSDKMDPMSIFEGGNENISDEILEENLKRNPTTLGSLTGCSGHIFPK</sequence>
<accession>A0AAD1XZZ9</accession>
<gene>
    <name evidence="2" type="ORF">ECRASSUSDP1_LOCUS23229</name>
</gene>
<dbReference type="Proteomes" id="UP001295684">
    <property type="component" value="Unassembled WGS sequence"/>
</dbReference>